<dbReference type="OrthoDB" id="10248475at2759"/>
<dbReference type="SUPFAM" id="SSF53056">
    <property type="entry name" value="beta-carbonic anhydrase, cab"/>
    <property type="match status" value="1"/>
</dbReference>
<feature type="binding site" evidence="2">
    <location>
        <position position="40"/>
    </location>
    <ligand>
        <name>Zn(2+)</name>
        <dbReference type="ChEBI" id="CHEBI:29105"/>
    </ligand>
</feature>
<comment type="cofactor">
    <cofactor evidence="2">
        <name>Zn(2+)</name>
        <dbReference type="ChEBI" id="CHEBI:29105"/>
    </cofactor>
    <text evidence="2">Binds 1 zinc ion per subunit.</text>
</comment>
<proteinExistence type="inferred from homology"/>
<evidence type="ECO:0000256" key="2">
    <source>
        <dbReference type="PIRSR" id="PIRSR601765-1"/>
    </source>
</evidence>
<keyword evidence="2 3" id="KW-0862">Zinc</keyword>
<dbReference type="AlphaFoldDB" id="A0A1E1L895"/>
<name>A0A1E1L895_9HELO</name>
<dbReference type="EMBL" id="FJUX01000088">
    <property type="protein sequence ID" value="CZT06735.1"/>
    <property type="molecule type" value="Genomic_DNA"/>
</dbReference>
<comment type="similarity">
    <text evidence="1 3">Belongs to the beta-class carbonic anhydrase family.</text>
</comment>
<dbReference type="Proteomes" id="UP000178912">
    <property type="component" value="Unassembled WGS sequence"/>
</dbReference>
<dbReference type="GO" id="GO:0008270">
    <property type="term" value="F:zinc ion binding"/>
    <property type="evidence" value="ECO:0007669"/>
    <property type="project" value="UniProtKB-UniRule"/>
</dbReference>
<dbReference type="InterPro" id="IPR036874">
    <property type="entry name" value="Carbonic_anhydrase_sf"/>
</dbReference>
<dbReference type="InterPro" id="IPR001765">
    <property type="entry name" value="Carbonic_anhydrase"/>
</dbReference>
<accession>A0A1E1L895</accession>
<evidence type="ECO:0000256" key="1">
    <source>
        <dbReference type="ARBA" id="ARBA00006217"/>
    </source>
</evidence>
<protein>
    <recommendedName>
        <fullName evidence="3">Carbonic anhydrase</fullName>
        <ecNumber evidence="3">4.2.1.1</ecNumber>
    </recommendedName>
    <alternativeName>
        <fullName evidence="3">Carbonate dehydratase</fullName>
    </alternativeName>
</protein>
<organism evidence="4 5">
    <name type="scientific">Rhynchosporium agropyri</name>
    <dbReference type="NCBI Taxonomy" id="914238"/>
    <lineage>
        <taxon>Eukaryota</taxon>
        <taxon>Fungi</taxon>
        <taxon>Dikarya</taxon>
        <taxon>Ascomycota</taxon>
        <taxon>Pezizomycotina</taxon>
        <taxon>Leotiomycetes</taxon>
        <taxon>Helotiales</taxon>
        <taxon>Ploettnerulaceae</taxon>
        <taxon>Rhynchosporium</taxon>
    </lineage>
</organism>
<evidence type="ECO:0000256" key="3">
    <source>
        <dbReference type="RuleBase" id="RU003956"/>
    </source>
</evidence>
<dbReference type="EC" id="4.2.1.1" evidence="3"/>
<sequence length="105" mass="11311">MPYQFHAIIRREYTIVPVSHGITAISKPHTHTSCALWVGCSDISILETKTLGLDAEEIFVHTNLGNLLRNGDLSSEGAVPWAVGLLKVNCCGATFAVSSWKGTEG</sequence>
<feature type="binding site" evidence="2">
    <location>
        <position position="42"/>
    </location>
    <ligand>
        <name>Zn(2+)</name>
        <dbReference type="ChEBI" id="CHEBI:29105"/>
    </ligand>
</feature>
<dbReference type="Gene3D" id="3.40.1050.10">
    <property type="entry name" value="Carbonic anhydrase"/>
    <property type="match status" value="1"/>
</dbReference>
<dbReference type="GO" id="GO:0004089">
    <property type="term" value="F:carbonate dehydratase activity"/>
    <property type="evidence" value="ECO:0007669"/>
    <property type="project" value="UniProtKB-UniRule"/>
</dbReference>
<comment type="function">
    <text evidence="3">Reversible hydration of carbon dioxide.</text>
</comment>
<keyword evidence="3" id="KW-0456">Lyase</keyword>
<evidence type="ECO:0000313" key="4">
    <source>
        <dbReference type="EMBL" id="CZT06735.1"/>
    </source>
</evidence>
<comment type="catalytic activity">
    <reaction evidence="3">
        <text>hydrogencarbonate + H(+) = CO2 + H2O</text>
        <dbReference type="Rhea" id="RHEA:10748"/>
        <dbReference type="ChEBI" id="CHEBI:15377"/>
        <dbReference type="ChEBI" id="CHEBI:15378"/>
        <dbReference type="ChEBI" id="CHEBI:16526"/>
        <dbReference type="ChEBI" id="CHEBI:17544"/>
        <dbReference type="EC" id="4.2.1.1"/>
    </reaction>
</comment>
<keyword evidence="2" id="KW-0479">Metal-binding</keyword>
<dbReference type="Pfam" id="PF00484">
    <property type="entry name" value="Pro_CA"/>
    <property type="match status" value="1"/>
</dbReference>
<reference evidence="5" key="1">
    <citation type="submission" date="2016-03" db="EMBL/GenBank/DDBJ databases">
        <authorList>
            <person name="Guldener U."/>
        </authorList>
    </citation>
    <scope>NUCLEOTIDE SEQUENCE [LARGE SCALE GENOMIC DNA]</scope>
    <source>
        <strain evidence="5">04CH-RAC-A.6.1</strain>
    </source>
</reference>
<evidence type="ECO:0000313" key="5">
    <source>
        <dbReference type="Proteomes" id="UP000178912"/>
    </source>
</evidence>
<gene>
    <name evidence="4" type="ORF">RAG0_12410</name>
</gene>
<keyword evidence="5" id="KW-1185">Reference proteome</keyword>